<dbReference type="AlphaFoldDB" id="A0AAJ2PSV8"/>
<feature type="domain" description="Mycothiol-dependent maleylpyruvate isomerase metal-binding" evidence="1">
    <location>
        <begin position="4"/>
        <end position="51"/>
    </location>
</feature>
<evidence type="ECO:0000313" key="3">
    <source>
        <dbReference type="Proteomes" id="UP001273589"/>
    </source>
</evidence>
<comment type="caution">
    <text evidence="2">The sequence shown here is derived from an EMBL/GenBank/DDBJ whole genome shotgun (WGS) entry which is preliminary data.</text>
</comment>
<dbReference type="EMBL" id="JARAWN010000170">
    <property type="protein sequence ID" value="MDX3132892.1"/>
    <property type="molecule type" value="Genomic_DNA"/>
</dbReference>
<dbReference type="GO" id="GO:0016853">
    <property type="term" value="F:isomerase activity"/>
    <property type="evidence" value="ECO:0007669"/>
    <property type="project" value="UniProtKB-KW"/>
</dbReference>
<dbReference type="Gene3D" id="1.20.120.450">
    <property type="entry name" value="dinb family like domain"/>
    <property type="match status" value="1"/>
</dbReference>
<protein>
    <submittedName>
        <fullName evidence="2">Maleylpyruvate isomerase N-terminal domain-containing protein</fullName>
    </submittedName>
</protein>
<proteinExistence type="predicted"/>
<evidence type="ECO:0000259" key="1">
    <source>
        <dbReference type="Pfam" id="PF11716"/>
    </source>
</evidence>
<dbReference type="Pfam" id="PF11716">
    <property type="entry name" value="MDMPI_N"/>
    <property type="match status" value="1"/>
</dbReference>
<name>A0AAJ2PSV8_9ACTN</name>
<sequence length="68" mass="7606">MALFAHSWTALRTAVADLADEDFEQPSGCTGRLVRDLACHLGMFLGIAARADHRPCSSISRIRFRLRF</sequence>
<accession>A0AAJ2PSV8</accession>
<organism evidence="2 3">
    <name type="scientific">Streptomyces europaeiscabiei</name>
    <dbReference type="NCBI Taxonomy" id="146819"/>
    <lineage>
        <taxon>Bacteria</taxon>
        <taxon>Bacillati</taxon>
        <taxon>Actinomycetota</taxon>
        <taxon>Actinomycetes</taxon>
        <taxon>Kitasatosporales</taxon>
        <taxon>Streptomycetaceae</taxon>
        <taxon>Streptomyces</taxon>
    </lineage>
</organism>
<dbReference type="InterPro" id="IPR034660">
    <property type="entry name" value="DinB/YfiT-like"/>
</dbReference>
<dbReference type="InterPro" id="IPR024344">
    <property type="entry name" value="MDMPI_metal-binding"/>
</dbReference>
<evidence type="ECO:0000313" key="2">
    <source>
        <dbReference type="EMBL" id="MDX3132892.1"/>
    </source>
</evidence>
<dbReference type="Proteomes" id="UP001273589">
    <property type="component" value="Unassembled WGS sequence"/>
</dbReference>
<keyword evidence="2" id="KW-0413">Isomerase</keyword>
<dbReference type="SUPFAM" id="SSF109854">
    <property type="entry name" value="DinB/YfiT-like putative metalloenzymes"/>
    <property type="match status" value="1"/>
</dbReference>
<reference evidence="2" key="1">
    <citation type="journal article" date="2023" name="Microb. Genom.">
        <title>Mesoterricola silvestris gen. nov., sp. nov., Mesoterricola sediminis sp. nov., Geothrix oryzae sp. nov., Geothrix edaphica sp. nov., Geothrix rubra sp. nov., and Geothrix limicola sp. nov., six novel members of Acidobacteriota isolated from soils.</title>
        <authorList>
            <person name="Weisberg A.J."/>
            <person name="Pearce E."/>
            <person name="Kramer C.G."/>
            <person name="Chang J.H."/>
            <person name="Clarke C.R."/>
        </authorList>
    </citation>
    <scope>NUCLEOTIDE SEQUENCE</scope>
    <source>
        <strain evidence="2">ND06-05F</strain>
    </source>
</reference>
<gene>
    <name evidence="2" type="ORF">PV367_24655</name>
</gene>
<dbReference type="GO" id="GO:0046872">
    <property type="term" value="F:metal ion binding"/>
    <property type="evidence" value="ECO:0007669"/>
    <property type="project" value="InterPro"/>
</dbReference>